<organism evidence="1 2">
    <name type="scientific">Prosthecobacter vanneervenii</name>
    <dbReference type="NCBI Taxonomy" id="48466"/>
    <lineage>
        <taxon>Bacteria</taxon>
        <taxon>Pseudomonadati</taxon>
        <taxon>Verrucomicrobiota</taxon>
        <taxon>Verrucomicrobiia</taxon>
        <taxon>Verrucomicrobiales</taxon>
        <taxon>Verrucomicrobiaceae</taxon>
        <taxon>Prosthecobacter</taxon>
    </lineage>
</organism>
<proteinExistence type="predicted"/>
<reference evidence="1 2" key="1">
    <citation type="submission" date="2020-08" db="EMBL/GenBank/DDBJ databases">
        <title>Genomic Encyclopedia of Type Strains, Phase IV (KMG-IV): sequencing the most valuable type-strain genomes for metagenomic binning, comparative biology and taxonomic classification.</title>
        <authorList>
            <person name="Goeker M."/>
        </authorList>
    </citation>
    <scope>NUCLEOTIDE SEQUENCE [LARGE SCALE GENOMIC DNA]</scope>
    <source>
        <strain evidence="1 2">DSM 12252</strain>
    </source>
</reference>
<comment type="caution">
    <text evidence="1">The sequence shown here is derived from an EMBL/GenBank/DDBJ whole genome shotgun (WGS) entry which is preliminary data.</text>
</comment>
<name>A0A7W8DLX5_9BACT</name>
<evidence type="ECO:0000313" key="2">
    <source>
        <dbReference type="Proteomes" id="UP000590740"/>
    </source>
</evidence>
<dbReference type="EMBL" id="JACHIG010000010">
    <property type="protein sequence ID" value="MBB5034622.1"/>
    <property type="molecule type" value="Genomic_DNA"/>
</dbReference>
<accession>A0A7W8DLX5</accession>
<evidence type="ECO:0000313" key="1">
    <source>
        <dbReference type="EMBL" id="MBB5034622.1"/>
    </source>
</evidence>
<dbReference type="Proteomes" id="UP000590740">
    <property type="component" value="Unassembled WGS sequence"/>
</dbReference>
<sequence length="68" mass="7955">MTYLEFKAAIQQHLQRSRSGATWVELRDQLGLPYERACPEWTRRLEEDIGLERRKGAGRALVWGLGKR</sequence>
<dbReference type="AlphaFoldDB" id="A0A7W8DLX5"/>
<protein>
    <submittedName>
        <fullName evidence="1">Uncharacterized protein</fullName>
    </submittedName>
</protein>
<dbReference type="RefSeq" id="WP_184342607.1">
    <property type="nucleotide sequence ID" value="NZ_JACHIG010000010.1"/>
</dbReference>
<gene>
    <name evidence="1" type="ORF">HNQ65_004227</name>
</gene>
<keyword evidence="2" id="KW-1185">Reference proteome</keyword>